<feature type="domain" description="DUF4274" evidence="4">
    <location>
        <begin position="156"/>
        <end position="230"/>
    </location>
</feature>
<proteinExistence type="predicted"/>
<dbReference type="PROSITE" id="PS50088">
    <property type="entry name" value="ANK_REPEAT"/>
    <property type="match status" value="1"/>
</dbReference>
<dbReference type="InterPro" id="IPR002110">
    <property type="entry name" value="Ankyrin_rpt"/>
</dbReference>
<keyword evidence="2 3" id="KW-0040">ANK repeat</keyword>
<dbReference type="SMART" id="SM00248">
    <property type="entry name" value="ANK"/>
    <property type="match status" value="3"/>
</dbReference>
<dbReference type="Pfam" id="PF14096">
    <property type="entry name" value="DUF4274"/>
    <property type="match status" value="1"/>
</dbReference>
<evidence type="ECO:0000259" key="4">
    <source>
        <dbReference type="Pfam" id="PF14096"/>
    </source>
</evidence>
<dbReference type="InterPro" id="IPR036770">
    <property type="entry name" value="Ankyrin_rpt-contain_sf"/>
</dbReference>
<gene>
    <name evidence="5" type="ORF">J2Z32_001323</name>
</gene>
<reference evidence="5 6" key="1">
    <citation type="submission" date="2021-03" db="EMBL/GenBank/DDBJ databases">
        <title>Genomic Encyclopedia of Type Strains, Phase IV (KMG-IV): sequencing the most valuable type-strain genomes for metagenomic binning, comparative biology and taxonomic classification.</title>
        <authorList>
            <person name="Goeker M."/>
        </authorList>
    </citation>
    <scope>NUCLEOTIDE SEQUENCE [LARGE SCALE GENOMIC DNA]</scope>
    <source>
        <strain evidence="5 6">DSM 14349</strain>
    </source>
</reference>
<evidence type="ECO:0000256" key="1">
    <source>
        <dbReference type="ARBA" id="ARBA00022737"/>
    </source>
</evidence>
<dbReference type="Pfam" id="PF12796">
    <property type="entry name" value="Ank_2"/>
    <property type="match status" value="1"/>
</dbReference>
<keyword evidence="1" id="KW-0677">Repeat</keyword>
<keyword evidence="6" id="KW-1185">Reference proteome</keyword>
<evidence type="ECO:0000256" key="3">
    <source>
        <dbReference type="PROSITE-ProRule" id="PRU00023"/>
    </source>
</evidence>
<dbReference type="RefSeq" id="WP_210088365.1">
    <property type="nucleotide sequence ID" value="NZ_JAGGKG010000004.1"/>
</dbReference>
<accession>A0ABS4FQ48</accession>
<evidence type="ECO:0000313" key="5">
    <source>
        <dbReference type="EMBL" id="MBP1904700.1"/>
    </source>
</evidence>
<organism evidence="5 6">
    <name type="scientific">Paenibacillus turicensis</name>
    <dbReference type="NCBI Taxonomy" id="160487"/>
    <lineage>
        <taxon>Bacteria</taxon>
        <taxon>Bacillati</taxon>
        <taxon>Bacillota</taxon>
        <taxon>Bacilli</taxon>
        <taxon>Bacillales</taxon>
        <taxon>Paenibacillaceae</taxon>
        <taxon>Paenibacillus</taxon>
    </lineage>
</organism>
<dbReference type="PANTHER" id="PTHR24171">
    <property type="entry name" value="ANKYRIN REPEAT DOMAIN-CONTAINING PROTEIN 39-RELATED"/>
    <property type="match status" value="1"/>
</dbReference>
<dbReference type="InterPro" id="IPR025369">
    <property type="entry name" value="DUF4274"/>
</dbReference>
<feature type="repeat" description="ANK" evidence="3">
    <location>
        <begin position="30"/>
        <end position="63"/>
    </location>
</feature>
<evidence type="ECO:0000313" key="6">
    <source>
        <dbReference type="Proteomes" id="UP001519272"/>
    </source>
</evidence>
<sequence>MDWLSICKTKDVNQVYEAVKILDVNERDEAGRTPLMLFLTYRMPLETIALLIEQGADLEAEDRLGDSVLKKAIKFKQKDAILLLLEHGVQLDSPNGITATAWYYAKEKDHSIADMLLATKGSVRSKLTPQEQEIVDELLYEENLTTICDKVKTINSAEILHAFVNEFNWDDDPTPMELVATNPACMEVTLHDMYKLVDGDMWLEMDEYAVDEAYDGTRYRQLALMLKDKLTKN</sequence>
<dbReference type="Gene3D" id="1.25.40.20">
    <property type="entry name" value="Ankyrin repeat-containing domain"/>
    <property type="match status" value="1"/>
</dbReference>
<dbReference type="SUPFAM" id="SSF48403">
    <property type="entry name" value="Ankyrin repeat"/>
    <property type="match status" value="1"/>
</dbReference>
<comment type="caution">
    <text evidence="5">The sequence shown here is derived from an EMBL/GenBank/DDBJ whole genome shotgun (WGS) entry which is preliminary data.</text>
</comment>
<evidence type="ECO:0000256" key="2">
    <source>
        <dbReference type="ARBA" id="ARBA00023043"/>
    </source>
</evidence>
<name>A0ABS4FQ48_9BACL</name>
<protein>
    <recommendedName>
        <fullName evidence="4">DUF4274 domain-containing protein</fullName>
    </recommendedName>
</protein>
<dbReference type="EMBL" id="JAGGKG010000004">
    <property type="protein sequence ID" value="MBP1904700.1"/>
    <property type="molecule type" value="Genomic_DNA"/>
</dbReference>
<dbReference type="Proteomes" id="UP001519272">
    <property type="component" value="Unassembled WGS sequence"/>
</dbReference>